<dbReference type="OrthoDB" id="344570at2"/>
<keyword evidence="2" id="KW-1185">Reference proteome</keyword>
<sequence>MKTIVHILLIFLTFFQLTSCSKSPQEKVKTILSDMQLNEEEKIKMAAFALFGERLKEIDLVKVQDEKGTKFEVYLGFGGTSALTFLGSEKYADQMKLELALGTYKFLQSLQSFRFGKYRMSLIKPFFIKNGEARGAEEFEIYRFRAEGEDLKNVAGFKETDAFSSDNYDVPSEKVVTVLKNMIDHWQVELDQFARVEIK</sequence>
<evidence type="ECO:0000313" key="2">
    <source>
        <dbReference type="Proteomes" id="UP000232196"/>
    </source>
</evidence>
<dbReference type="RefSeq" id="WP_100705152.1">
    <property type="nucleotide sequence ID" value="NZ_NPDL01000010.1"/>
</dbReference>
<dbReference type="EMBL" id="NPDN01000001">
    <property type="protein sequence ID" value="PJZ27416.1"/>
    <property type="molecule type" value="Genomic_DNA"/>
</dbReference>
<evidence type="ECO:0000313" key="1">
    <source>
        <dbReference type="EMBL" id="PJZ27416.1"/>
    </source>
</evidence>
<dbReference type="Proteomes" id="UP000232196">
    <property type="component" value="Unassembled WGS sequence"/>
</dbReference>
<comment type="caution">
    <text evidence="1">The sequence shown here is derived from an EMBL/GenBank/DDBJ whole genome shotgun (WGS) entry which is preliminary data.</text>
</comment>
<name>A0A2M9XIB1_9LEPT</name>
<reference evidence="1 2" key="1">
    <citation type="submission" date="2017-07" db="EMBL/GenBank/DDBJ databases">
        <title>Leptospira spp. isolated from tropical soils.</title>
        <authorList>
            <person name="Thibeaux R."/>
            <person name="Iraola G."/>
            <person name="Ferres I."/>
            <person name="Bierque E."/>
            <person name="Girault D."/>
            <person name="Soupe-Gilbert M.-E."/>
            <person name="Picardeau M."/>
            <person name="Goarant C."/>
        </authorList>
    </citation>
    <scope>NUCLEOTIDE SEQUENCE [LARGE SCALE GENOMIC DNA]</scope>
    <source>
        <strain evidence="1 2">MCA1-C-A1</strain>
    </source>
</reference>
<accession>A0A2M9XIB1</accession>
<protein>
    <submittedName>
        <fullName evidence="1">Uncharacterized protein</fullName>
    </submittedName>
</protein>
<dbReference type="AlphaFoldDB" id="A0A2M9XIB1"/>
<organism evidence="1 2">
    <name type="scientific">Leptospira hartskeerlii</name>
    <dbReference type="NCBI Taxonomy" id="2023177"/>
    <lineage>
        <taxon>Bacteria</taxon>
        <taxon>Pseudomonadati</taxon>
        <taxon>Spirochaetota</taxon>
        <taxon>Spirochaetia</taxon>
        <taxon>Leptospirales</taxon>
        <taxon>Leptospiraceae</taxon>
        <taxon>Leptospira</taxon>
    </lineage>
</organism>
<proteinExistence type="predicted"/>
<gene>
    <name evidence="1" type="ORF">CH357_02375</name>
</gene>